<protein>
    <submittedName>
        <fullName evidence="4">von Willebrand factor type A domain-containing protein</fullName>
    </submittedName>
</protein>
<organism evidence="4 5">
    <name type="scientific">Barrientosiimonas humi</name>
    <dbReference type="NCBI Taxonomy" id="999931"/>
    <lineage>
        <taxon>Bacteria</taxon>
        <taxon>Bacillati</taxon>
        <taxon>Actinomycetota</taxon>
        <taxon>Actinomycetes</taxon>
        <taxon>Micrococcales</taxon>
        <taxon>Dermacoccaceae</taxon>
        <taxon>Barrientosiimonas</taxon>
    </lineage>
</organism>
<comment type="caution">
    <text evidence="4">The sequence shown here is derived from an EMBL/GenBank/DDBJ whole genome shotgun (WGS) entry which is preliminary data.</text>
</comment>
<dbReference type="Pfam" id="PF13531">
    <property type="entry name" value="SBP_bac_11"/>
    <property type="match status" value="1"/>
</dbReference>
<sequence length="553" mass="58134">MGRHSAPEPRRGRHALPGQGRFLSWAVALALVTALVGGGVWAWRAADGDEQPVAGEQSEDCPESPLRIATTNEMRVPLGALVSQGNSTDCVRFVVDTATPLAVANAVHGNDPLRPAVWVPDSPLWARESGLSGLQQGPTIATSPTVVAVPQSLRGANVSGTQPWKTILERTGGRFGMDNPADDTPALMSLKGVAESYGGSAAGRQQLTGLVVKMSHSDNASSTMLTDADDPKKARAFPTSEQAVAAYNTEHTGSKLSVVVPKEGVAQLRYPVLRIPGSPGGDDAAYERFTKLVTSPLARTIMRNSGFRVQGETTPTVQGAPVSLPSSTPDPSAQDLSALLTAWNKAARESRMLVVLDVSGSMLRKAPKGDSRINLARKAGAVGLQTLPQSTEMGLWVFSTAQQGKRDYREVLPMRRLDSTIGGSSQASMLGAALDTMPSEVRGDTGLYDTVLAAYREAQRNYNPGRENSVVVVTDGANEDTTGGISLDGLLGELRRLQGNGKPVSVVLVGVGPSTNLDAMRKIAQATGGSAQVAENPDDMVGIFLKAVESREG</sequence>
<dbReference type="Proteomes" id="UP000318336">
    <property type="component" value="Unassembled WGS sequence"/>
</dbReference>
<dbReference type="EMBL" id="VFOK01000001">
    <property type="protein sequence ID" value="TQL34546.1"/>
    <property type="molecule type" value="Genomic_DNA"/>
</dbReference>
<name>A0A542XFF8_9MICO</name>
<dbReference type="SMART" id="SM00327">
    <property type="entry name" value="VWA"/>
    <property type="match status" value="1"/>
</dbReference>
<dbReference type="Gene3D" id="3.40.50.410">
    <property type="entry name" value="von Willebrand factor, type A domain"/>
    <property type="match status" value="1"/>
</dbReference>
<keyword evidence="5" id="KW-1185">Reference proteome</keyword>
<feature type="transmembrane region" description="Helical" evidence="2">
    <location>
        <begin position="21"/>
        <end position="43"/>
    </location>
</feature>
<proteinExistence type="predicted"/>
<evidence type="ECO:0000313" key="4">
    <source>
        <dbReference type="EMBL" id="TQL34546.1"/>
    </source>
</evidence>
<dbReference type="OrthoDB" id="5621159at2"/>
<dbReference type="InterPro" id="IPR002035">
    <property type="entry name" value="VWF_A"/>
</dbReference>
<evidence type="ECO:0000256" key="1">
    <source>
        <dbReference type="SAM" id="MobiDB-lite"/>
    </source>
</evidence>
<dbReference type="SUPFAM" id="SSF53300">
    <property type="entry name" value="vWA-like"/>
    <property type="match status" value="1"/>
</dbReference>
<evidence type="ECO:0000256" key="2">
    <source>
        <dbReference type="SAM" id="Phobius"/>
    </source>
</evidence>
<reference evidence="4 5" key="1">
    <citation type="submission" date="2019-06" db="EMBL/GenBank/DDBJ databases">
        <title>Sequencing the genomes of 1000 actinobacteria strains.</title>
        <authorList>
            <person name="Klenk H.-P."/>
        </authorList>
    </citation>
    <scope>NUCLEOTIDE SEQUENCE [LARGE SCALE GENOMIC DNA]</scope>
    <source>
        <strain evidence="4 5">DSM 24617</strain>
    </source>
</reference>
<feature type="region of interest" description="Disordered" evidence="1">
    <location>
        <begin position="311"/>
        <end position="330"/>
    </location>
</feature>
<keyword evidence="2" id="KW-0472">Membrane</keyword>
<evidence type="ECO:0000259" key="3">
    <source>
        <dbReference type="PROSITE" id="PS50234"/>
    </source>
</evidence>
<feature type="domain" description="VWFA" evidence="3">
    <location>
        <begin position="351"/>
        <end position="548"/>
    </location>
</feature>
<keyword evidence="2" id="KW-0812">Transmembrane</keyword>
<dbReference type="RefSeq" id="WP_142006893.1">
    <property type="nucleotide sequence ID" value="NZ_CAJTBP010000001.1"/>
</dbReference>
<dbReference type="PROSITE" id="PS50234">
    <property type="entry name" value="VWFA"/>
    <property type="match status" value="1"/>
</dbReference>
<gene>
    <name evidence="4" type="ORF">FB554_2722</name>
</gene>
<dbReference type="Pfam" id="PF00092">
    <property type="entry name" value="VWA"/>
    <property type="match status" value="1"/>
</dbReference>
<keyword evidence="2" id="KW-1133">Transmembrane helix</keyword>
<dbReference type="InterPro" id="IPR036465">
    <property type="entry name" value="vWFA_dom_sf"/>
</dbReference>
<evidence type="ECO:0000313" key="5">
    <source>
        <dbReference type="Proteomes" id="UP000318336"/>
    </source>
</evidence>
<dbReference type="AlphaFoldDB" id="A0A542XFF8"/>
<accession>A0A542XFF8</accession>